<feature type="chain" id="PRO_5012576013" description="SH3 domain-containing protein" evidence="5">
    <location>
        <begin position="23"/>
        <end position="502"/>
    </location>
</feature>
<protein>
    <recommendedName>
        <fullName evidence="6">SH3 domain-containing protein</fullName>
    </recommendedName>
</protein>
<evidence type="ECO:0000256" key="5">
    <source>
        <dbReference type="SAM" id="SignalP"/>
    </source>
</evidence>
<dbReference type="AlphaFoldDB" id="A0A1Y2CNF8"/>
<dbReference type="EMBL" id="MCOG01000102">
    <property type="protein sequence ID" value="ORY48364.1"/>
    <property type="molecule type" value="Genomic_DNA"/>
</dbReference>
<keyword evidence="4" id="KW-0472">Membrane</keyword>
<feature type="signal peptide" evidence="5">
    <location>
        <begin position="1"/>
        <end position="22"/>
    </location>
</feature>
<dbReference type="InterPro" id="IPR001452">
    <property type="entry name" value="SH3_domain"/>
</dbReference>
<feature type="compositionally biased region" description="Basic and acidic residues" evidence="3">
    <location>
        <begin position="254"/>
        <end position="263"/>
    </location>
</feature>
<evidence type="ECO:0000256" key="2">
    <source>
        <dbReference type="PROSITE-ProRule" id="PRU00192"/>
    </source>
</evidence>
<evidence type="ECO:0000259" key="6">
    <source>
        <dbReference type="PROSITE" id="PS50002"/>
    </source>
</evidence>
<reference evidence="7 8" key="1">
    <citation type="submission" date="2016-08" db="EMBL/GenBank/DDBJ databases">
        <title>A Parts List for Fungal Cellulosomes Revealed by Comparative Genomics.</title>
        <authorList>
            <consortium name="DOE Joint Genome Institute"/>
            <person name="Haitjema C.H."/>
            <person name="Gilmore S.P."/>
            <person name="Henske J.K."/>
            <person name="Solomon K.V."/>
            <person name="De Groot R."/>
            <person name="Kuo A."/>
            <person name="Mondo S.J."/>
            <person name="Salamov A.A."/>
            <person name="Labutti K."/>
            <person name="Zhao Z."/>
            <person name="Chiniquy J."/>
            <person name="Barry K."/>
            <person name="Brewer H.M."/>
            <person name="Purvine S.O."/>
            <person name="Wright A.T."/>
            <person name="Boxma B."/>
            <person name="Van Alen T."/>
            <person name="Hackstein J.H."/>
            <person name="Baker S.E."/>
            <person name="Grigoriev I.V."/>
            <person name="O'Malley M.A."/>
        </authorList>
    </citation>
    <scope>NUCLEOTIDE SEQUENCE [LARGE SCALE GENOMIC DNA]</scope>
    <source>
        <strain evidence="7 8">G1</strain>
    </source>
</reference>
<evidence type="ECO:0000313" key="7">
    <source>
        <dbReference type="EMBL" id="ORY48364.1"/>
    </source>
</evidence>
<evidence type="ECO:0000256" key="4">
    <source>
        <dbReference type="SAM" id="Phobius"/>
    </source>
</evidence>
<evidence type="ECO:0000256" key="3">
    <source>
        <dbReference type="SAM" id="MobiDB-lite"/>
    </source>
</evidence>
<evidence type="ECO:0000313" key="8">
    <source>
        <dbReference type="Proteomes" id="UP000193920"/>
    </source>
</evidence>
<name>A0A1Y2CNF8_9FUNG</name>
<organism evidence="7 8">
    <name type="scientific">Neocallimastix californiae</name>
    <dbReference type="NCBI Taxonomy" id="1754190"/>
    <lineage>
        <taxon>Eukaryota</taxon>
        <taxon>Fungi</taxon>
        <taxon>Fungi incertae sedis</taxon>
        <taxon>Chytridiomycota</taxon>
        <taxon>Chytridiomycota incertae sedis</taxon>
        <taxon>Neocallimastigomycetes</taxon>
        <taxon>Neocallimastigales</taxon>
        <taxon>Neocallimastigaceae</taxon>
        <taxon>Neocallimastix</taxon>
    </lineage>
</organism>
<keyword evidence="4" id="KW-1133">Transmembrane helix</keyword>
<dbReference type="PANTHER" id="PTHR45631:SF68">
    <property type="entry name" value="REPEAT FAMILY PROTEIN, PUTATIVE, EXPRESSED-RELATED"/>
    <property type="match status" value="1"/>
</dbReference>
<dbReference type="InterPro" id="IPR036028">
    <property type="entry name" value="SH3-like_dom_sf"/>
</dbReference>
<keyword evidence="4" id="KW-0812">Transmembrane</keyword>
<sequence>MKMLYNILLVVILLICQCNAQCQSIEKIFKELDLEYLFNAKNSCCGIPSKYIKCESYTEKIIELNLSSLNIKKEILNEFKNLVYLQKLNIENNHFYGNIPHFETYLTNLKSLNIKNNDFDENINDHDSLVINQVDNISKRSEIKNQNNNTITIIIVISLIGVIIFLSLFYIYYRNFIKKDEGDNVMCTSCFNSSSNDVQQDEIMSERSFYAASVQSSMMEEEAENEKKKNTNALKRLSSKFFRYSNSHLMGFNDNKKKSDNDNKTLPNMMNDNRNDFVKNNSQHQDIVNISFSNSSNYMVDEDSSLTLDPEARHNGRYRASTGNDGSAEDHSYGRSFQSSNRKKKIHDDEDTMETLKLKEQLNRIKANLNSYPYGRVICDFEPKKQDEIELHFGDVVDIGCIYENGYAWVKNLRTNEEGMIQVNLLSTDLYNMNSRINEIMENLIKISKIKKQMSKPYIDYNNFYSSTASDLDNLKEKTAEEISSIVQRETSFSLSRNKTRI</sequence>
<proteinExistence type="predicted"/>
<feature type="transmembrane region" description="Helical" evidence="4">
    <location>
        <begin position="151"/>
        <end position="173"/>
    </location>
</feature>
<dbReference type="PANTHER" id="PTHR45631">
    <property type="entry name" value="OS07G0107800 PROTEIN-RELATED"/>
    <property type="match status" value="1"/>
</dbReference>
<dbReference type="InterPro" id="IPR032675">
    <property type="entry name" value="LRR_dom_sf"/>
</dbReference>
<dbReference type="SUPFAM" id="SSF52058">
    <property type="entry name" value="L domain-like"/>
    <property type="match status" value="1"/>
</dbReference>
<evidence type="ECO:0000256" key="1">
    <source>
        <dbReference type="ARBA" id="ARBA00022443"/>
    </source>
</evidence>
<gene>
    <name evidence="7" type="ORF">LY90DRAFT_7259</name>
</gene>
<dbReference type="SUPFAM" id="SSF50044">
    <property type="entry name" value="SH3-domain"/>
    <property type="match status" value="1"/>
</dbReference>
<dbReference type="OrthoDB" id="5340910at2759"/>
<feature type="region of interest" description="Disordered" evidence="3">
    <location>
        <begin position="252"/>
        <end position="273"/>
    </location>
</feature>
<dbReference type="Gene3D" id="3.80.10.10">
    <property type="entry name" value="Ribonuclease Inhibitor"/>
    <property type="match status" value="1"/>
</dbReference>
<dbReference type="Gene3D" id="2.30.30.40">
    <property type="entry name" value="SH3 Domains"/>
    <property type="match status" value="1"/>
</dbReference>
<keyword evidence="8" id="KW-1185">Reference proteome</keyword>
<keyword evidence="5" id="KW-0732">Signal</keyword>
<accession>A0A1Y2CNF8</accession>
<feature type="region of interest" description="Disordered" evidence="3">
    <location>
        <begin position="302"/>
        <end position="348"/>
    </location>
</feature>
<dbReference type="Proteomes" id="UP000193920">
    <property type="component" value="Unassembled WGS sequence"/>
</dbReference>
<feature type="domain" description="SH3" evidence="6">
    <location>
        <begin position="370"/>
        <end position="431"/>
    </location>
</feature>
<dbReference type="PROSITE" id="PS50002">
    <property type="entry name" value="SH3"/>
    <property type="match status" value="1"/>
</dbReference>
<keyword evidence="1 2" id="KW-0728">SH3 domain</keyword>
<comment type="caution">
    <text evidence="7">The sequence shown here is derived from an EMBL/GenBank/DDBJ whole genome shotgun (WGS) entry which is preliminary data.</text>
</comment>